<proteinExistence type="predicted"/>
<sequence>MACTSCGYEFDPNQLNWKYHTENLYIILSPVHHETIFKQIVDHYVHELENGQDEEDDIWIIIDEYEPEYTPCKECWLQNIRTKHQMRKLYGEQNISFRFTF</sequence>
<accession>A0A3M8CN49</accession>
<dbReference type="AlphaFoldDB" id="A0A3M8CN49"/>
<reference evidence="1 2" key="1">
    <citation type="submission" date="2018-10" db="EMBL/GenBank/DDBJ databases">
        <title>Phylogenomics of Brevibacillus.</title>
        <authorList>
            <person name="Dunlap C."/>
        </authorList>
    </citation>
    <scope>NUCLEOTIDE SEQUENCE [LARGE SCALE GENOMIC DNA]</scope>
    <source>
        <strain evidence="1 2">JCM 15085</strain>
    </source>
</reference>
<gene>
    <name evidence="1" type="ORF">EDM58_17040</name>
</gene>
<dbReference type="Proteomes" id="UP000281915">
    <property type="component" value="Unassembled WGS sequence"/>
</dbReference>
<name>A0A3M8CN49_9BACL</name>
<protein>
    <submittedName>
        <fullName evidence="1">Uncharacterized protein</fullName>
    </submittedName>
</protein>
<dbReference type="RefSeq" id="WP_122914386.1">
    <property type="nucleotide sequence ID" value="NZ_RHHT01000035.1"/>
</dbReference>
<evidence type="ECO:0000313" key="2">
    <source>
        <dbReference type="Proteomes" id="UP000281915"/>
    </source>
</evidence>
<evidence type="ECO:0000313" key="1">
    <source>
        <dbReference type="EMBL" id="RNB76737.1"/>
    </source>
</evidence>
<comment type="caution">
    <text evidence="1">The sequence shown here is derived from an EMBL/GenBank/DDBJ whole genome shotgun (WGS) entry which is preliminary data.</text>
</comment>
<organism evidence="1 2">
    <name type="scientific">Brevibacillus panacihumi</name>
    <dbReference type="NCBI Taxonomy" id="497735"/>
    <lineage>
        <taxon>Bacteria</taxon>
        <taxon>Bacillati</taxon>
        <taxon>Bacillota</taxon>
        <taxon>Bacilli</taxon>
        <taxon>Bacillales</taxon>
        <taxon>Paenibacillaceae</taxon>
        <taxon>Brevibacillus</taxon>
    </lineage>
</organism>
<dbReference type="EMBL" id="RHHT01000035">
    <property type="protein sequence ID" value="RNB76737.1"/>
    <property type="molecule type" value="Genomic_DNA"/>
</dbReference>